<evidence type="ECO:0000313" key="1">
    <source>
        <dbReference type="EMBL" id="GAH58899.1"/>
    </source>
</evidence>
<proteinExistence type="predicted"/>
<protein>
    <recommendedName>
        <fullName evidence="2">F5/8 type C domain-containing protein</fullName>
    </recommendedName>
</protein>
<organism evidence="1">
    <name type="scientific">marine sediment metagenome</name>
    <dbReference type="NCBI Taxonomy" id="412755"/>
    <lineage>
        <taxon>unclassified sequences</taxon>
        <taxon>metagenomes</taxon>
        <taxon>ecological metagenomes</taxon>
    </lineage>
</organism>
<reference evidence="1" key="1">
    <citation type="journal article" date="2014" name="Front. Microbiol.">
        <title>High frequency of phylogenetically diverse reductive dehalogenase-homologous genes in deep subseafloor sedimentary metagenomes.</title>
        <authorList>
            <person name="Kawai M."/>
            <person name="Futagami T."/>
            <person name="Toyoda A."/>
            <person name="Takaki Y."/>
            <person name="Nishi S."/>
            <person name="Hori S."/>
            <person name="Arai W."/>
            <person name="Tsubouchi T."/>
            <person name="Morono Y."/>
            <person name="Uchiyama I."/>
            <person name="Ito T."/>
            <person name="Fujiyama A."/>
            <person name="Inagaki F."/>
            <person name="Takami H."/>
        </authorList>
    </citation>
    <scope>NUCLEOTIDE SEQUENCE</scope>
    <source>
        <strain evidence="1">Expedition CK06-06</strain>
    </source>
</reference>
<dbReference type="EMBL" id="BARU01022619">
    <property type="protein sequence ID" value="GAH58899.1"/>
    <property type="molecule type" value="Genomic_DNA"/>
</dbReference>
<name>X1HYJ5_9ZZZZ</name>
<comment type="caution">
    <text evidence="1">The sequence shown here is derived from an EMBL/GenBank/DDBJ whole genome shotgun (WGS) entry which is preliminary data.</text>
</comment>
<evidence type="ECO:0008006" key="2">
    <source>
        <dbReference type="Google" id="ProtNLM"/>
    </source>
</evidence>
<feature type="non-terminal residue" evidence="1">
    <location>
        <position position="1"/>
    </location>
</feature>
<sequence>QHFKNITFHHNTTNVDDDVGDHIYNNLFGAFPIDIEPDNLVGIQVNAGGALAWGVDTQIRAAATSTMPFRIVGVNLEPNVSEWMQLRFSADSGITWYDILQFDATKREGIAAPSGTEFIFNQNTRISASLRSVTGGNNVKVWLEIQEI</sequence>
<dbReference type="AlphaFoldDB" id="X1HYJ5"/>
<accession>X1HYJ5</accession>
<gene>
    <name evidence="1" type="ORF">S03H2_36817</name>
</gene>